<sequence length="359" mass="41554">MIVAPDVIVLSWTVSHVVLPTLTLGCLVRHTSLTQYTGVLFFLMPDPAADLCEKLHLIMDEEENWNRRIVIGSTAEWLAEDHTGERKNSQVPTWSEVVALTFILEPIVKRGIKAPNDQTKAREESPWHLIHVVLDILARQELTRRKVAKEAEQALSLNSYWRAERAKGAEVQRAKEVLLLPDEYKNKLKSIASSKVSAFMRTRYSFISLHLRRMHIYETLRTRAAGVDELIKTYFPQEVPADPDHLYLKIMKDGDPEEMKSYLGERKLVYTLYREVDIWEDRLQREGIGEDIMNSLAQDPEREFSYPVEFERNFPPFMDWTELVNITLGWSRSVSNMVKTMEDIFNPTDTPSSDNFPSN</sequence>
<evidence type="ECO:0000313" key="2">
    <source>
        <dbReference type="Proteomes" id="UP000663846"/>
    </source>
</evidence>
<gene>
    <name evidence="1" type="ORF">RDB_LOCUS41274</name>
</gene>
<accession>A0A8H2WN56</accession>
<comment type="caution">
    <text evidence="1">The sequence shown here is derived from an EMBL/GenBank/DDBJ whole genome shotgun (WGS) entry which is preliminary data.</text>
</comment>
<organism evidence="1 2">
    <name type="scientific">Rhizoctonia solani</name>
    <dbReference type="NCBI Taxonomy" id="456999"/>
    <lineage>
        <taxon>Eukaryota</taxon>
        <taxon>Fungi</taxon>
        <taxon>Dikarya</taxon>
        <taxon>Basidiomycota</taxon>
        <taxon>Agaricomycotina</taxon>
        <taxon>Agaricomycetes</taxon>
        <taxon>Cantharellales</taxon>
        <taxon>Ceratobasidiaceae</taxon>
        <taxon>Rhizoctonia</taxon>
    </lineage>
</organism>
<proteinExistence type="predicted"/>
<dbReference type="EMBL" id="CAJMWS010000271">
    <property type="protein sequence ID" value="CAE6388484.1"/>
    <property type="molecule type" value="Genomic_DNA"/>
</dbReference>
<dbReference type="Proteomes" id="UP000663846">
    <property type="component" value="Unassembled WGS sequence"/>
</dbReference>
<dbReference type="AlphaFoldDB" id="A0A8H2WN56"/>
<evidence type="ECO:0000313" key="1">
    <source>
        <dbReference type="EMBL" id="CAE6388484.1"/>
    </source>
</evidence>
<reference evidence="1" key="1">
    <citation type="submission" date="2021-01" db="EMBL/GenBank/DDBJ databases">
        <authorList>
            <person name="Kaushik A."/>
        </authorList>
    </citation>
    <scope>NUCLEOTIDE SEQUENCE</scope>
    <source>
        <strain evidence="1">AG1-1C</strain>
    </source>
</reference>
<name>A0A8H2WN56_9AGAM</name>
<protein>
    <submittedName>
        <fullName evidence="1">Uncharacterized protein</fullName>
    </submittedName>
</protein>